<organism evidence="1 2">
    <name type="scientific">Myotis myotis</name>
    <name type="common">Greater mouse-eared bat</name>
    <name type="synonym">Vespertilio myotis</name>
    <dbReference type="NCBI Taxonomy" id="51298"/>
    <lineage>
        <taxon>Eukaryota</taxon>
        <taxon>Metazoa</taxon>
        <taxon>Chordata</taxon>
        <taxon>Craniata</taxon>
        <taxon>Vertebrata</taxon>
        <taxon>Euteleostomi</taxon>
        <taxon>Mammalia</taxon>
        <taxon>Eutheria</taxon>
        <taxon>Laurasiatheria</taxon>
        <taxon>Chiroptera</taxon>
        <taxon>Yangochiroptera</taxon>
        <taxon>Vespertilionidae</taxon>
        <taxon>Myotis</taxon>
    </lineage>
</organism>
<reference evidence="1 2" key="1">
    <citation type="journal article" date="2020" name="Nature">
        <title>Six reference-quality genomes reveal evolution of bat adaptations.</title>
        <authorList>
            <person name="Jebb D."/>
            <person name="Huang Z."/>
            <person name="Pippel M."/>
            <person name="Hughes G.M."/>
            <person name="Lavrichenko K."/>
            <person name="Devanna P."/>
            <person name="Winkler S."/>
            <person name="Jermiin L.S."/>
            <person name="Skirmuntt E.C."/>
            <person name="Katzourakis A."/>
            <person name="Burkitt-Gray L."/>
            <person name="Ray D.A."/>
            <person name="Sullivan K.A.M."/>
            <person name="Roscito J.G."/>
            <person name="Kirilenko B.M."/>
            <person name="Davalos L.M."/>
            <person name="Corthals A.P."/>
            <person name="Power M.L."/>
            <person name="Jones G."/>
            <person name="Ransome R.D."/>
            <person name="Dechmann D.K.N."/>
            <person name="Locatelli A.G."/>
            <person name="Puechmaille S.J."/>
            <person name="Fedrigo O."/>
            <person name="Jarvis E.D."/>
            <person name="Hiller M."/>
            <person name="Vernes S.C."/>
            <person name="Myers E.W."/>
            <person name="Teeling E.C."/>
        </authorList>
    </citation>
    <scope>NUCLEOTIDE SEQUENCE [LARGE SCALE GENOMIC DNA]</scope>
    <source>
        <strain evidence="1">MMyoMyo1</strain>
        <tissue evidence="1">Flight muscle</tissue>
    </source>
</reference>
<comment type="caution">
    <text evidence="1">The sequence shown here is derived from an EMBL/GenBank/DDBJ whole genome shotgun (WGS) entry which is preliminary data.</text>
</comment>
<accession>A0A7J7UD06</accession>
<gene>
    <name evidence="1" type="ORF">mMyoMyo1_008796</name>
</gene>
<protein>
    <submittedName>
        <fullName evidence="1">Uncharacterized protein</fullName>
    </submittedName>
</protein>
<dbReference type="Proteomes" id="UP000527355">
    <property type="component" value="Unassembled WGS sequence"/>
</dbReference>
<sequence length="137" mass="14757">MLARSRRGMGSATEGLLCASPLGCQQVFLGPPLLQKGPGPREHDACATGRLSPSDSLPWSLSQSPTWASQQALLPGFSGTSAELAHTLTVWRANLSKRFQRQPTEARRNPCWIVPESHGHAERTCATASVEEVHTGE</sequence>
<name>A0A7J7UD06_MYOMY</name>
<evidence type="ECO:0000313" key="1">
    <source>
        <dbReference type="EMBL" id="KAF6310749.1"/>
    </source>
</evidence>
<dbReference type="AlphaFoldDB" id="A0A7J7UD06"/>
<keyword evidence="2" id="KW-1185">Reference proteome</keyword>
<proteinExistence type="predicted"/>
<evidence type="ECO:0000313" key="2">
    <source>
        <dbReference type="Proteomes" id="UP000527355"/>
    </source>
</evidence>
<dbReference type="EMBL" id="JABWUV010000013">
    <property type="protein sequence ID" value="KAF6310749.1"/>
    <property type="molecule type" value="Genomic_DNA"/>
</dbReference>